<evidence type="ECO:0000256" key="1">
    <source>
        <dbReference type="SAM" id="MobiDB-lite"/>
    </source>
</evidence>
<feature type="region of interest" description="Disordered" evidence="1">
    <location>
        <begin position="81"/>
        <end position="110"/>
    </location>
</feature>
<name>A0A1X6N684_9APHY</name>
<feature type="compositionally biased region" description="Basic and acidic residues" evidence="1">
    <location>
        <begin position="99"/>
        <end position="110"/>
    </location>
</feature>
<organism evidence="2 3">
    <name type="scientific">Postia placenta MAD-698-R-SB12</name>
    <dbReference type="NCBI Taxonomy" id="670580"/>
    <lineage>
        <taxon>Eukaryota</taxon>
        <taxon>Fungi</taxon>
        <taxon>Dikarya</taxon>
        <taxon>Basidiomycota</taxon>
        <taxon>Agaricomycotina</taxon>
        <taxon>Agaricomycetes</taxon>
        <taxon>Polyporales</taxon>
        <taxon>Adustoporiaceae</taxon>
        <taxon>Rhodonia</taxon>
    </lineage>
</organism>
<dbReference type="Proteomes" id="UP000194127">
    <property type="component" value="Unassembled WGS sequence"/>
</dbReference>
<dbReference type="RefSeq" id="XP_024340925.1">
    <property type="nucleotide sequence ID" value="XM_024476871.1"/>
</dbReference>
<dbReference type="AlphaFoldDB" id="A0A1X6N684"/>
<evidence type="ECO:0000313" key="2">
    <source>
        <dbReference type="EMBL" id="OSX64131.1"/>
    </source>
</evidence>
<keyword evidence="3" id="KW-1185">Reference proteome</keyword>
<proteinExistence type="predicted"/>
<sequence>MWVIPNAIGLEVGKSSPERRAETIQTDVTPMKARSVVGRATKQYFVAANVHMPFRERIDGLLENRFHRLLAMLRQPGAGISISTGKRGAGGGGGGRHKIPVEDVREENRDPEAVASVIVRQKLIQSRSGSF</sequence>
<accession>A0A1X6N684</accession>
<reference evidence="2 3" key="1">
    <citation type="submission" date="2017-04" db="EMBL/GenBank/DDBJ databases">
        <title>Genome Sequence of the Model Brown-Rot Fungus Postia placenta SB12.</title>
        <authorList>
            <consortium name="DOE Joint Genome Institute"/>
            <person name="Gaskell J."/>
            <person name="Kersten P."/>
            <person name="Larrondo L.F."/>
            <person name="Canessa P."/>
            <person name="Martinez D."/>
            <person name="Hibbett D."/>
            <person name="Schmoll M."/>
            <person name="Kubicek C.P."/>
            <person name="Martinez A.T."/>
            <person name="Yadav J."/>
            <person name="Master E."/>
            <person name="Magnuson J.K."/>
            <person name="James T."/>
            <person name="Yaver D."/>
            <person name="Berka R."/>
            <person name="Labutti K."/>
            <person name="Lipzen A."/>
            <person name="Aerts A."/>
            <person name="Barry K."/>
            <person name="Henrissat B."/>
            <person name="Blanchette R."/>
            <person name="Grigoriev I."/>
            <person name="Cullen D."/>
        </authorList>
    </citation>
    <scope>NUCLEOTIDE SEQUENCE [LARGE SCALE GENOMIC DNA]</scope>
    <source>
        <strain evidence="2 3">MAD-698-R-SB12</strain>
    </source>
</reference>
<gene>
    <name evidence="2" type="ORF">POSPLADRAFT_1032585</name>
</gene>
<dbReference type="EMBL" id="KZ110594">
    <property type="protein sequence ID" value="OSX64131.1"/>
    <property type="molecule type" value="Genomic_DNA"/>
</dbReference>
<evidence type="ECO:0000313" key="3">
    <source>
        <dbReference type="Proteomes" id="UP000194127"/>
    </source>
</evidence>
<dbReference type="GeneID" id="36321822"/>
<protein>
    <submittedName>
        <fullName evidence="2">Uncharacterized protein</fullName>
    </submittedName>
</protein>